<evidence type="ECO:0000256" key="1">
    <source>
        <dbReference type="ARBA" id="ARBA00000681"/>
    </source>
</evidence>
<dbReference type="PANTHER" id="PTHR31490:SF35">
    <property type="entry name" value="ENDO-1,4-BETA-XYLANASE"/>
    <property type="match status" value="1"/>
</dbReference>
<sequence>MYSPFLFVFLPFAYGQLHTAAKNAGLLFFGTATDNPELTDSAYLAKLSDSTQFGQITPGNSMKWDAIEPGPGNFTFAAGDVIANLAKKNNQLIRCHNLVWHQQLPSWVTSTAWTPATLTAALQLHVTTEVTHYKGQCYSWDVVNEALNDNGTFRNDIFFSTLGEDYIKIAFDAAAAADPDAKLYYNDFNTEFPGAKSTAALNIVKALKAAGTKIDGVGFQSHFLVGSTPSIATQMKNMGTFTALGVEVAVTELDIRMPLPPTQANVAQQQTDYQTVTAGCLTLKGCIGVTVWDFDDAFSWVPSTFPGTGSACILDDNLNEKPAYFGALAGLTGTGPQPPQNGTNGTYSFGNNVTTATAKPTKATFVGEASGLVSNLIWPVMMVVVLAVL</sequence>
<keyword evidence="6" id="KW-0858">Xylan degradation</keyword>
<dbReference type="Pfam" id="PF00331">
    <property type="entry name" value="Glyco_hydro_10"/>
    <property type="match status" value="1"/>
</dbReference>
<dbReference type="Proteomes" id="UP000235786">
    <property type="component" value="Unassembled WGS sequence"/>
</dbReference>
<dbReference type="PROSITE" id="PS00591">
    <property type="entry name" value="GH10_1"/>
    <property type="match status" value="1"/>
</dbReference>
<comment type="subcellular location">
    <subcellularLocation>
        <location evidence="2">Secreted</location>
    </subcellularLocation>
</comment>
<keyword evidence="5" id="KW-0964">Secreted</keyword>
<evidence type="ECO:0000256" key="6">
    <source>
        <dbReference type="ARBA" id="ARBA00022651"/>
    </source>
</evidence>
<dbReference type="SUPFAM" id="SSF51445">
    <property type="entry name" value="(Trans)glycosidases"/>
    <property type="match status" value="1"/>
</dbReference>
<gene>
    <name evidence="15" type="ORF">L207DRAFT_525204</name>
</gene>
<dbReference type="STRING" id="1149755.A0A2J6S547"/>
<comment type="pathway">
    <text evidence="3">Glycan degradation; xylan degradation.</text>
</comment>
<reference evidence="15 16" key="1">
    <citation type="submission" date="2016-04" db="EMBL/GenBank/DDBJ databases">
        <title>A degradative enzymes factory behind the ericoid mycorrhizal symbiosis.</title>
        <authorList>
            <consortium name="DOE Joint Genome Institute"/>
            <person name="Martino E."/>
            <person name="Morin E."/>
            <person name="Grelet G."/>
            <person name="Kuo A."/>
            <person name="Kohler A."/>
            <person name="Daghino S."/>
            <person name="Barry K."/>
            <person name="Choi C."/>
            <person name="Cichocki N."/>
            <person name="Clum A."/>
            <person name="Copeland A."/>
            <person name="Hainaut M."/>
            <person name="Haridas S."/>
            <person name="Labutti K."/>
            <person name="Lindquist E."/>
            <person name="Lipzen A."/>
            <person name="Khouja H.-R."/>
            <person name="Murat C."/>
            <person name="Ohm R."/>
            <person name="Olson A."/>
            <person name="Spatafora J."/>
            <person name="Veneault-Fourrey C."/>
            <person name="Henrissat B."/>
            <person name="Grigoriev I."/>
            <person name="Martin F."/>
            <person name="Perotto S."/>
        </authorList>
    </citation>
    <scope>NUCLEOTIDE SEQUENCE [LARGE SCALE GENOMIC DNA]</scope>
    <source>
        <strain evidence="15 16">F</strain>
    </source>
</reference>
<evidence type="ECO:0000256" key="11">
    <source>
        <dbReference type="PROSITE-ProRule" id="PRU10061"/>
    </source>
</evidence>
<keyword evidence="10 12" id="KW-0624">Polysaccharide degradation</keyword>
<evidence type="ECO:0000256" key="3">
    <source>
        <dbReference type="ARBA" id="ARBA00004851"/>
    </source>
</evidence>
<name>A0A2J6S547_HYAVF</name>
<organism evidence="15 16">
    <name type="scientific">Hyaloscypha variabilis (strain UAMH 11265 / GT02V1 / F)</name>
    <name type="common">Meliniomyces variabilis</name>
    <dbReference type="NCBI Taxonomy" id="1149755"/>
    <lineage>
        <taxon>Eukaryota</taxon>
        <taxon>Fungi</taxon>
        <taxon>Dikarya</taxon>
        <taxon>Ascomycota</taxon>
        <taxon>Pezizomycotina</taxon>
        <taxon>Leotiomycetes</taxon>
        <taxon>Helotiales</taxon>
        <taxon>Hyaloscyphaceae</taxon>
        <taxon>Hyaloscypha</taxon>
        <taxon>Hyaloscypha variabilis</taxon>
    </lineage>
</organism>
<comment type="catalytic activity">
    <reaction evidence="1 12">
        <text>Endohydrolysis of (1-&gt;4)-beta-D-xylosidic linkages in xylans.</text>
        <dbReference type="EC" id="3.2.1.8"/>
    </reaction>
</comment>
<dbReference type="InterPro" id="IPR031158">
    <property type="entry name" value="GH10_AS"/>
</dbReference>
<dbReference type="GO" id="GO:0031176">
    <property type="term" value="F:endo-1,4-beta-xylanase activity"/>
    <property type="evidence" value="ECO:0007669"/>
    <property type="project" value="UniProtKB-EC"/>
</dbReference>
<comment type="similarity">
    <text evidence="4 12">Belongs to the glycosyl hydrolase 10 (cellulase F) family.</text>
</comment>
<evidence type="ECO:0000256" key="13">
    <source>
        <dbReference type="SAM" id="SignalP"/>
    </source>
</evidence>
<dbReference type="EC" id="3.2.1.8" evidence="12"/>
<dbReference type="GO" id="GO:0045493">
    <property type="term" value="P:xylan catabolic process"/>
    <property type="evidence" value="ECO:0007669"/>
    <property type="project" value="UniProtKB-KW"/>
</dbReference>
<evidence type="ECO:0000256" key="2">
    <source>
        <dbReference type="ARBA" id="ARBA00004613"/>
    </source>
</evidence>
<dbReference type="PRINTS" id="PR00134">
    <property type="entry name" value="GLHYDRLASE10"/>
</dbReference>
<dbReference type="AlphaFoldDB" id="A0A2J6S547"/>
<dbReference type="EMBL" id="KZ613940">
    <property type="protein sequence ID" value="PMD45877.1"/>
    <property type="molecule type" value="Genomic_DNA"/>
</dbReference>
<dbReference type="InterPro" id="IPR017853">
    <property type="entry name" value="GH"/>
</dbReference>
<evidence type="ECO:0000313" key="16">
    <source>
        <dbReference type="Proteomes" id="UP000235786"/>
    </source>
</evidence>
<evidence type="ECO:0000256" key="8">
    <source>
        <dbReference type="ARBA" id="ARBA00023277"/>
    </source>
</evidence>
<protein>
    <recommendedName>
        <fullName evidence="12">Beta-xylanase</fullName>
        <ecNumber evidence="12">3.2.1.8</ecNumber>
    </recommendedName>
</protein>
<evidence type="ECO:0000256" key="4">
    <source>
        <dbReference type="ARBA" id="ARBA00007495"/>
    </source>
</evidence>
<dbReference type="PROSITE" id="PS51760">
    <property type="entry name" value="GH10_2"/>
    <property type="match status" value="1"/>
</dbReference>
<evidence type="ECO:0000259" key="14">
    <source>
        <dbReference type="PROSITE" id="PS51760"/>
    </source>
</evidence>
<dbReference type="SMART" id="SM00633">
    <property type="entry name" value="Glyco_10"/>
    <property type="match status" value="1"/>
</dbReference>
<keyword evidence="16" id="KW-1185">Reference proteome</keyword>
<feature type="active site" description="Nucleophile" evidence="11">
    <location>
        <position position="252"/>
    </location>
</feature>
<keyword evidence="8 12" id="KW-0119">Carbohydrate metabolism</keyword>
<evidence type="ECO:0000256" key="5">
    <source>
        <dbReference type="ARBA" id="ARBA00022525"/>
    </source>
</evidence>
<dbReference type="Gene3D" id="3.20.20.80">
    <property type="entry name" value="Glycosidases"/>
    <property type="match status" value="1"/>
</dbReference>
<dbReference type="InterPro" id="IPR001000">
    <property type="entry name" value="GH10_dom"/>
</dbReference>
<evidence type="ECO:0000313" key="15">
    <source>
        <dbReference type="EMBL" id="PMD45877.1"/>
    </source>
</evidence>
<dbReference type="PANTHER" id="PTHR31490">
    <property type="entry name" value="GLYCOSYL HYDROLASE"/>
    <property type="match status" value="1"/>
</dbReference>
<evidence type="ECO:0000256" key="9">
    <source>
        <dbReference type="ARBA" id="ARBA00023295"/>
    </source>
</evidence>
<keyword evidence="13" id="KW-0732">Signal</keyword>
<dbReference type="InterPro" id="IPR044846">
    <property type="entry name" value="GH10"/>
</dbReference>
<feature type="chain" id="PRO_5014334723" description="Beta-xylanase" evidence="13">
    <location>
        <begin position="16"/>
        <end position="389"/>
    </location>
</feature>
<feature type="signal peptide" evidence="13">
    <location>
        <begin position="1"/>
        <end position="15"/>
    </location>
</feature>
<evidence type="ECO:0000256" key="10">
    <source>
        <dbReference type="ARBA" id="ARBA00023326"/>
    </source>
</evidence>
<dbReference type="GO" id="GO:0005576">
    <property type="term" value="C:extracellular region"/>
    <property type="evidence" value="ECO:0007669"/>
    <property type="project" value="UniProtKB-SubCell"/>
</dbReference>
<evidence type="ECO:0000256" key="7">
    <source>
        <dbReference type="ARBA" id="ARBA00022801"/>
    </source>
</evidence>
<dbReference type="OrthoDB" id="3055998at2759"/>
<evidence type="ECO:0000256" key="12">
    <source>
        <dbReference type="RuleBase" id="RU361174"/>
    </source>
</evidence>
<keyword evidence="9 12" id="KW-0326">Glycosidase</keyword>
<feature type="domain" description="GH10" evidence="14">
    <location>
        <begin position="11"/>
        <end position="330"/>
    </location>
</feature>
<accession>A0A2J6S547</accession>
<proteinExistence type="inferred from homology"/>
<keyword evidence="7 12" id="KW-0378">Hydrolase</keyword>